<proteinExistence type="inferred from homology"/>
<dbReference type="HOGENOM" id="CLU_097313_0_0_1"/>
<evidence type="ECO:0000313" key="3">
    <source>
        <dbReference type="Ensembl" id="ENSCSAVP00000002315.1"/>
    </source>
</evidence>
<dbReference type="PANTHER" id="PTHR31921:SF1">
    <property type="entry name" value="PROTEIN DPCD"/>
    <property type="match status" value="1"/>
</dbReference>
<evidence type="ECO:0000256" key="1">
    <source>
        <dbReference type="ARBA" id="ARBA00010597"/>
    </source>
</evidence>
<dbReference type="InParanoid" id="H2YAG7"/>
<name>H2YAG7_CIOSA</name>
<protein>
    <recommendedName>
        <fullName evidence="2">Protein DPCD</fullName>
    </recommendedName>
</protein>
<accession>H2YAG7</accession>
<dbReference type="STRING" id="51511.ENSCSAVP00000002315"/>
<dbReference type="OMA" id="PILCEME"/>
<reference evidence="4" key="1">
    <citation type="submission" date="2003-08" db="EMBL/GenBank/DDBJ databases">
        <authorList>
            <person name="Birren B."/>
            <person name="Nusbaum C."/>
            <person name="Abebe A."/>
            <person name="Abouelleil A."/>
            <person name="Adekoya E."/>
            <person name="Ait-zahra M."/>
            <person name="Allen N."/>
            <person name="Allen T."/>
            <person name="An P."/>
            <person name="Anderson M."/>
            <person name="Anderson S."/>
            <person name="Arachchi H."/>
            <person name="Armbruster J."/>
            <person name="Bachantsang P."/>
            <person name="Baldwin J."/>
            <person name="Barry A."/>
            <person name="Bayul T."/>
            <person name="Blitshsteyn B."/>
            <person name="Bloom T."/>
            <person name="Blye J."/>
            <person name="Boguslavskiy L."/>
            <person name="Borowsky M."/>
            <person name="Boukhgalter B."/>
            <person name="Brunache A."/>
            <person name="Butler J."/>
            <person name="Calixte N."/>
            <person name="Calvo S."/>
            <person name="Camarata J."/>
            <person name="Campo K."/>
            <person name="Chang J."/>
            <person name="Cheshatsang Y."/>
            <person name="Citroen M."/>
            <person name="Collymore A."/>
            <person name="Considine T."/>
            <person name="Cook A."/>
            <person name="Cooke P."/>
            <person name="Corum B."/>
            <person name="Cuomo C."/>
            <person name="David R."/>
            <person name="Dawoe T."/>
            <person name="Degray S."/>
            <person name="Dodge S."/>
            <person name="Dooley K."/>
            <person name="Dorje P."/>
            <person name="Dorjee K."/>
            <person name="Dorris L."/>
            <person name="Duffey N."/>
            <person name="Dupes A."/>
            <person name="Elkins T."/>
            <person name="Engels R."/>
            <person name="Erickson J."/>
            <person name="Farina A."/>
            <person name="Faro S."/>
            <person name="Ferreira P."/>
            <person name="Fischer H."/>
            <person name="Fitzgerald M."/>
            <person name="Foley K."/>
            <person name="Gage D."/>
            <person name="Galagan J."/>
            <person name="Gearin G."/>
            <person name="Gnerre S."/>
            <person name="Gnirke A."/>
            <person name="Goyette A."/>
            <person name="Graham J."/>
            <person name="Grandbois E."/>
            <person name="Gyaltsen K."/>
            <person name="Hafez N."/>
            <person name="Hagopian D."/>
            <person name="Hagos B."/>
            <person name="Hall J."/>
            <person name="Hatcher B."/>
            <person name="Heller A."/>
            <person name="Higgins H."/>
            <person name="Honan T."/>
            <person name="Horn A."/>
            <person name="Houde N."/>
            <person name="Hughes L."/>
            <person name="Hulme W."/>
            <person name="Husby E."/>
            <person name="Iliev I."/>
            <person name="Jaffe D."/>
            <person name="Jones C."/>
            <person name="Kamal M."/>
            <person name="Kamat A."/>
            <person name="Kamvysselis M."/>
            <person name="Karlsson E."/>
            <person name="Kells C."/>
            <person name="Kieu A."/>
            <person name="Kisner P."/>
            <person name="Kodira C."/>
            <person name="Kulbokas E."/>
            <person name="Labutti K."/>
            <person name="Lama D."/>
            <person name="Landers T."/>
            <person name="Leger J."/>
            <person name="Levine S."/>
            <person name="Lewis D."/>
            <person name="Lewis T."/>
            <person name="Lindblad-toh K."/>
            <person name="Liu X."/>
            <person name="Lokyitsang T."/>
            <person name="Lokyitsang Y."/>
            <person name="Lucien O."/>
            <person name="Lui A."/>
            <person name="Ma L.J."/>
            <person name="Mabbitt R."/>
            <person name="Macdonald J."/>
            <person name="Maclean C."/>
            <person name="Major J."/>
            <person name="Manning J."/>
            <person name="Marabella R."/>
            <person name="Maru K."/>
            <person name="Matthews C."/>
            <person name="Mauceli E."/>
            <person name="Mccarthy M."/>
            <person name="Mcdonough S."/>
            <person name="Mcghee T."/>
            <person name="Meldrim J."/>
            <person name="Meneus L."/>
            <person name="Mesirov J."/>
            <person name="Mihalev A."/>
            <person name="Mihova T."/>
            <person name="Mikkelsen T."/>
            <person name="Mlenga V."/>
            <person name="Moru K."/>
            <person name="Mozes J."/>
            <person name="Mulrain L."/>
            <person name="Munson G."/>
            <person name="Naylor J."/>
            <person name="Newes C."/>
            <person name="Nguyen C."/>
            <person name="Nguyen N."/>
            <person name="Nguyen T."/>
            <person name="Nicol R."/>
            <person name="Nielsen C."/>
            <person name="Nizzari M."/>
            <person name="Norbu C."/>
            <person name="Norbu N."/>
            <person name="O'donnell P."/>
            <person name="Okoawo O."/>
            <person name="O'leary S."/>
            <person name="Omotosho B."/>
            <person name="O'neill K."/>
            <person name="Osman S."/>
            <person name="Parker S."/>
            <person name="Perrin D."/>
            <person name="Phunkhang P."/>
            <person name="Piqani B."/>
            <person name="Purcell S."/>
            <person name="Rachupka T."/>
            <person name="Ramasamy U."/>
            <person name="Rameau R."/>
            <person name="Ray V."/>
            <person name="Raymond C."/>
            <person name="Retta R."/>
            <person name="Richardson S."/>
            <person name="Rise C."/>
            <person name="Rodriguez J."/>
            <person name="Rogers J."/>
            <person name="Rogov P."/>
            <person name="Rutman M."/>
            <person name="Schupbach R."/>
            <person name="Seaman C."/>
            <person name="Settipalli S."/>
            <person name="Sharpe T."/>
            <person name="Sheridan J."/>
            <person name="Sherpa N."/>
            <person name="Shi J."/>
            <person name="Smirnov S."/>
            <person name="Smith C."/>
            <person name="Sougnez C."/>
            <person name="Spencer B."/>
            <person name="Stalker J."/>
            <person name="Stange-thomann N."/>
            <person name="Stavropoulos S."/>
            <person name="Stetson K."/>
            <person name="Stone C."/>
            <person name="Stone S."/>
            <person name="Stubbs M."/>
            <person name="Talamas J."/>
            <person name="Tchuinga P."/>
            <person name="Tenzing P."/>
            <person name="Tesfaye S."/>
            <person name="Theodore J."/>
            <person name="Thoulutsang Y."/>
            <person name="Topham K."/>
            <person name="Towey S."/>
            <person name="Tsamla T."/>
            <person name="Tsomo N."/>
            <person name="Vallee D."/>
            <person name="Vassiliev H."/>
            <person name="Venkataraman V."/>
            <person name="Vinson J."/>
            <person name="Vo A."/>
            <person name="Wade C."/>
            <person name="Wang S."/>
            <person name="Wangchuk T."/>
            <person name="Wangdi T."/>
            <person name="Whittaker C."/>
            <person name="Wilkinson J."/>
            <person name="Wu Y."/>
            <person name="Wyman D."/>
            <person name="Yadav S."/>
            <person name="Yang S."/>
            <person name="Yang X."/>
            <person name="Yeager S."/>
            <person name="Yee E."/>
            <person name="Young G."/>
            <person name="Zainoun J."/>
            <person name="Zembeck L."/>
            <person name="Zimmer A."/>
            <person name="Zody M."/>
            <person name="Lander E."/>
        </authorList>
    </citation>
    <scope>NUCLEOTIDE SEQUENCE [LARGE SCALE GENOMIC DNA]</scope>
</reference>
<organism evidence="3 4">
    <name type="scientific">Ciona savignyi</name>
    <name type="common">Pacific transparent sea squirt</name>
    <dbReference type="NCBI Taxonomy" id="51511"/>
    <lineage>
        <taxon>Eukaryota</taxon>
        <taxon>Metazoa</taxon>
        <taxon>Chordata</taxon>
        <taxon>Tunicata</taxon>
        <taxon>Ascidiacea</taxon>
        <taxon>Phlebobranchia</taxon>
        <taxon>Cionidae</taxon>
        <taxon>Ciona</taxon>
    </lineage>
</organism>
<dbReference type="Pfam" id="PF14913">
    <property type="entry name" value="DPCD"/>
    <property type="match status" value="1"/>
</dbReference>
<evidence type="ECO:0000313" key="4">
    <source>
        <dbReference type="Proteomes" id="UP000007875"/>
    </source>
</evidence>
<keyword evidence="4" id="KW-1185">Reference proteome</keyword>
<dbReference type="AlphaFoldDB" id="H2YAG7"/>
<dbReference type="GeneTree" id="ENSGT00390000014031"/>
<dbReference type="FunCoup" id="H2YAG7">
    <property type="interactions" value="44"/>
</dbReference>
<sequence length="203" mass="23547">MPSKWVELLTAARKTALLQEGRRKIHFTMSDGAELLEEYDVRSNELLVRKWRRKSALGGQKGWEYEVGEADLTAKFAALSHGSEHVVESHENPICFRCDTKKLFQWRIRNLPFPTSTYELSIRDQSIVVRTSNKKYFKILQIPDMERYGLSLNESELSFAHANNTLIVQYKKPVEIITDQDMLMVEFKKMKVTKEGDAECNQS</sequence>
<reference evidence="3" key="2">
    <citation type="submission" date="2025-08" db="UniProtKB">
        <authorList>
            <consortium name="Ensembl"/>
        </authorList>
    </citation>
    <scope>IDENTIFICATION</scope>
</reference>
<dbReference type="InterPro" id="IPR026224">
    <property type="entry name" value="DPCD"/>
</dbReference>
<comment type="similarity">
    <text evidence="1">Belongs to the DPCD family.</text>
</comment>
<dbReference type="eggNOG" id="ENOG502QUNA">
    <property type="taxonomic scope" value="Eukaryota"/>
</dbReference>
<dbReference type="Proteomes" id="UP000007875">
    <property type="component" value="Unassembled WGS sequence"/>
</dbReference>
<evidence type="ECO:0000256" key="2">
    <source>
        <dbReference type="ARBA" id="ARBA00020330"/>
    </source>
</evidence>
<reference evidence="3" key="3">
    <citation type="submission" date="2025-09" db="UniProtKB">
        <authorList>
            <consortium name="Ensembl"/>
        </authorList>
    </citation>
    <scope>IDENTIFICATION</scope>
</reference>
<dbReference type="PANTHER" id="PTHR31921">
    <property type="entry name" value="PROTEIN DPCD"/>
    <property type="match status" value="1"/>
</dbReference>
<dbReference type="PRINTS" id="PR02065">
    <property type="entry name" value="PROTEINDPCD"/>
</dbReference>
<dbReference type="Ensembl" id="ENSCSAVT00000002353.1">
    <property type="protein sequence ID" value="ENSCSAVP00000002315.1"/>
    <property type="gene ID" value="ENSCSAVG00000001353.1"/>
</dbReference>